<dbReference type="InterPro" id="IPR002126">
    <property type="entry name" value="Cadherin-like_dom"/>
</dbReference>
<dbReference type="InterPro" id="IPR015919">
    <property type="entry name" value="Cadherin-like_sf"/>
</dbReference>
<keyword evidence="4" id="KW-1185">Reference proteome</keyword>
<dbReference type="Proteomes" id="UP000078200">
    <property type="component" value="Unassembled WGS sequence"/>
</dbReference>
<dbReference type="Gene3D" id="2.60.40.60">
    <property type="entry name" value="Cadherins"/>
    <property type="match status" value="1"/>
</dbReference>
<dbReference type="PROSITE" id="PS50268">
    <property type="entry name" value="CADHERIN_2"/>
    <property type="match status" value="1"/>
</dbReference>
<dbReference type="EnsemblMetazoa" id="GAUT007078-RA">
    <property type="protein sequence ID" value="GAUT007078-PA"/>
    <property type="gene ID" value="GAUT007078"/>
</dbReference>
<name>A0A1A9UJP6_GLOAU</name>
<dbReference type="AlphaFoldDB" id="A0A1A9UJP6"/>
<dbReference type="GO" id="GO:0007156">
    <property type="term" value="P:homophilic cell adhesion via plasma membrane adhesion molecules"/>
    <property type="evidence" value="ECO:0007669"/>
    <property type="project" value="InterPro"/>
</dbReference>
<dbReference type="VEuPathDB" id="VectorBase:GAUT007078"/>
<proteinExistence type="predicted"/>
<protein>
    <recommendedName>
        <fullName evidence="2">Cadherin domain-containing protein</fullName>
    </recommendedName>
</protein>
<dbReference type="GO" id="GO:0016020">
    <property type="term" value="C:membrane"/>
    <property type="evidence" value="ECO:0007669"/>
    <property type="project" value="InterPro"/>
</dbReference>
<evidence type="ECO:0000259" key="2">
    <source>
        <dbReference type="PROSITE" id="PS50268"/>
    </source>
</evidence>
<dbReference type="STRING" id="7395.A0A1A9UJP6"/>
<evidence type="ECO:0000313" key="4">
    <source>
        <dbReference type="Proteomes" id="UP000078200"/>
    </source>
</evidence>
<evidence type="ECO:0000313" key="3">
    <source>
        <dbReference type="EnsemblMetazoa" id="GAUT007078-PA"/>
    </source>
</evidence>
<evidence type="ECO:0000256" key="1">
    <source>
        <dbReference type="PROSITE-ProRule" id="PRU00043"/>
    </source>
</evidence>
<accession>A0A1A9UJP6</accession>
<sequence>MKQKQKKNTEKGCYPVKFKSQNPKSFEIPITISCLFVGPNKTLHGERIHVIPKKRDRYRLRVRASDRGEPPSYADVDVELDVVDRNNKPPIWDKSIYGPIHIRENVTVGTVVTSVKARHIFAMSKWLNLRSSYLKKTKKE</sequence>
<dbReference type="SUPFAM" id="SSF49313">
    <property type="entry name" value="Cadherin-like"/>
    <property type="match status" value="1"/>
</dbReference>
<feature type="domain" description="Cadherin" evidence="2">
    <location>
        <begin position="41"/>
        <end position="92"/>
    </location>
</feature>
<dbReference type="GO" id="GO:0005509">
    <property type="term" value="F:calcium ion binding"/>
    <property type="evidence" value="ECO:0007669"/>
    <property type="project" value="UniProtKB-UniRule"/>
</dbReference>
<organism evidence="3 4">
    <name type="scientific">Glossina austeni</name>
    <name type="common">Savannah tsetse fly</name>
    <dbReference type="NCBI Taxonomy" id="7395"/>
    <lineage>
        <taxon>Eukaryota</taxon>
        <taxon>Metazoa</taxon>
        <taxon>Ecdysozoa</taxon>
        <taxon>Arthropoda</taxon>
        <taxon>Hexapoda</taxon>
        <taxon>Insecta</taxon>
        <taxon>Pterygota</taxon>
        <taxon>Neoptera</taxon>
        <taxon>Endopterygota</taxon>
        <taxon>Diptera</taxon>
        <taxon>Brachycera</taxon>
        <taxon>Muscomorpha</taxon>
        <taxon>Hippoboscoidea</taxon>
        <taxon>Glossinidae</taxon>
        <taxon>Glossina</taxon>
    </lineage>
</organism>
<keyword evidence="1" id="KW-0106">Calcium</keyword>
<reference evidence="3" key="1">
    <citation type="submission" date="2020-05" db="UniProtKB">
        <authorList>
            <consortium name="EnsemblMetazoa"/>
        </authorList>
    </citation>
    <scope>IDENTIFICATION</scope>
    <source>
        <strain evidence="3">TTRI</strain>
    </source>
</reference>